<gene>
    <name evidence="2" type="ORF">LPB19_13090</name>
</gene>
<accession>A0ABX7MPE8</accession>
<sequence>MRFVRLNLFSLTLVSTLLLAGCLDVNSSDEAKDDRSVGQLNFHGISGLSYQTQSQSGEVTEEGKFKYYPGETLTFWVGDLRIAQDVPAQEFVTLMEFLPEVRAQLTNAAADETGLTTHKITEQALLENSAQQNLIRFILALNWTSELPRGQRIDIRQRVIDQLNAILPTVEGGVDFNIPQNEFANRDSENLSPANQIISQICFHPEDDERCDTPPTLAEIENADPVPDDPTLIEEDKIYKEDLQAKRSRILLAKRYVDQIKLDAAKSYMTGELNGITTVISNRYYLDAYVANHLASDTDIKTIKIRPIDGSADISDLDALSTRPNDVVLHSTSWQEAEVEYFVAGNPEGESELLVSFRPEDTYRWIKKQLRVIIE</sequence>
<reference evidence="2 3" key="1">
    <citation type="submission" date="2021-03" db="EMBL/GenBank/DDBJ databases">
        <title>Genome sequencing of Marinobacter sp. LPB0319.</title>
        <authorList>
            <person name="Kim J."/>
        </authorList>
    </citation>
    <scope>NUCLEOTIDE SEQUENCE [LARGE SCALE GENOMIC DNA]</scope>
    <source>
        <strain evidence="2 3">LPB0319</strain>
    </source>
</reference>
<evidence type="ECO:0000313" key="2">
    <source>
        <dbReference type="EMBL" id="QSP94119.1"/>
    </source>
</evidence>
<evidence type="ECO:0000256" key="1">
    <source>
        <dbReference type="SAM" id="SignalP"/>
    </source>
</evidence>
<keyword evidence="3" id="KW-1185">Reference proteome</keyword>
<name>A0ABX7MPE8_9GAMM</name>
<feature type="chain" id="PRO_5046130410" evidence="1">
    <location>
        <begin position="21"/>
        <end position="375"/>
    </location>
</feature>
<proteinExistence type="predicted"/>
<protein>
    <submittedName>
        <fullName evidence="2">Organic solvent ABC transporter permease</fullName>
    </submittedName>
</protein>
<dbReference type="Proteomes" id="UP000663555">
    <property type="component" value="Chromosome"/>
</dbReference>
<organism evidence="2 3">
    <name type="scientific">Marinobacter salinisoli</name>
    <dbReference type="NCBI Taxonomy" id="2769486"/>
    <lineage>
        <taxon>Bacteria</taxon>
        <taxon>Pseudomonadati</taxon>
        <taxon>Pseudomonadota</taxon>
        <taxon>Gammaproteobacteria</taxon>
        <taxon>Pseudomonadales</taxon>
        <taxon>Marinobacteraceae</taxon>
        <taxon>Marinobacter</taxon>
    </lineage>
</organism>
<feature type="signal peptide" evidence="1">
    <location>
        <begin position="1"/>
        <end position="20"/>
    </location>
</feature>
<evidence type="ECO:0000313" key="3">
    <source>
        <dbReference type="Proteomes" id="UP000663555"/>
    </source>
</evidence>
<dbReference type="PROSITE" id="PS51257">
    <property type="entry name" value="PROKAR_LIPOPROTEIN"/>
    <property type="match status" value="1"/>
</dbReference>
<dbReference type="RefSeq" id="WP_206643341.1">
    <property type="nucleotide sequence ID" value="NZ_CP071247.1"/>
</dbReference>
<keyword evidence="1" id="KW-0732">Signal</keyword>
<dbReference type="EMBL" id="CP071247">
    <property type="protein sequence ID" value="QSP94119.1"/>
    <property type="molecule type" value="Genomic_DNA"/>
</dbReference>